<dbReference type="GO" id="GO:0005525">
    <property type="term" value="F:GTP binding"/>
    <property type="evidence" value="ECO:0007669"/>
    <property type="project" value="UniProtKB-KW"/>
</dbReference>
<evidence type="ECO:0000256" key="2">
    <source>
        <dbReference type="ARBA" id="ARBA00022741"/>
    </source>
</evidence>
<accession>A0A0G4IHG6</accession>
<sequence>LGCGLGMFGLIGYLWGKAFERPSYQVLLVGLDNAGKTSCAEQVRIVYDEGDRRRTMPTIAPTIGFNLVRVDIAGSDVVLWDVGGQAGLRIIWNKYYSECHAIVYVIDAAAPERFEEARKELSALLDHEDVADAPLLVLANKQDLPDAKSATEVEQILTLEADRPMKVADVIALTGTGIKPAFDWLVAQLPESKRAARLAATRTRSS</sequence>
<keyword evidence="5" id="KW-0479">Metal-binding</keyword>
<dbReference type="GO" id="GO:0034067">
    <property type="term" value="P:protein localization to Golgi apparatus"/>
    <property type="evidence" value="ECO:0007669"/>
    <property type="project" value="TreeGrafter"/>
</dbReference>
<dbReference type="OrthoDB" id="414781at2759"/>
<dbReference type="GO" id="GO:0046872">
    <property type="term" value="F:metal ion binding"/>
    <property type="evidence" value="ECO:0007669"/>
    <property type="project" value="UniProtKB-KW"/>
</dbReference>
<keyword evidence="5" id="KW-0460">Magnesium</keyword>
<feature type="binding site" evidence="4">
    <location>
        <begin position="30"/>
        <end position="37"/>
    </location>
    <ligand>
        <name>GTP</name>
        <dbReference type="ChEBI" id="CHEBI:37565"/>
    </ligand>
</feature>
<evidence type="ECO:0000313" key="7">
    <source>
        <dbReference type="Proteomes" id="UP000039324"/>
    </source>
</evidence>
<feature type="binding site" evidence="4">
    <location>
        <position position="84"/>
    </location>
    <ligand>
        <name>GTP</name>
        <dbReference type="ChEBI" id="CHEBI:37565"/>
    </ligand>
</feature>
<feature type="binding site" evidence="4">
    <location>
        <begin position="140"/>
        <end position="143"/>
    </location>
    <ligand>
        <name>GTP</name>
        <dbReference type="ChEBI" id="CHEBI:37565"/>
    </ligand>
</feature>
<dbReference type="Pfam" id="PF00025">
    <property type="entry name" value="Arf"/>
    <property type="match status" value="1"/>
</dbReference>
<dbReference type="EMBL" id="CDSF01000001">
    <property type="protein sequence ID" value="CEO94648.1"/>
    <property type="molecule type" value="Genomic_DNA"/>
</dbReference>
<reference evidence="6 7" key="1">
    <citation type="submission" date="2015-02" db="EMBL/GenBank/DDBJ databases">
        <authorList>
            <person name="Chooi Y.-H."/>
        </authorList>
    </citation>
    <scope>NUCLEOTIDE SEQUENCE [LARGE SCALE GENOMIC DNA]</scope>
    <source>
        <strain evidence="6">E3</strain>
    </source>
</reference>
<name>A0A0G4IHG6_PLABS</name>
<dbReference type="PROSITE" id="PS51417">
    <property type="entry name" value="ARF"/>
    <property type="match status" value="1"/>
</dbReference>
<dbReference type="GO" id="GO:0006886">
    <property type="term" value="P:intracellular protein transport"/>
    <property type="evidence" value="ECO:0007669"/>
    <property type="project" value="TreeGrafter"/>
</dbReference>
<feature type="non-terminal residue" evidence="6">
    <location>
        <position position="1"/>
    </location>
</feature>
<proteinExistence type="inferred from homology"/>
<feature type="binding site" evidence="5">
    <location>
        <position position="62"/>
    </location>
    <ligand>
        <name>Mg(2+)</name>
        <dbReference type="ChEBI" id="CHEBI:18420"/>
    </ligand>
</feature>
<dbReference type="GO" id="GO:0043001">
    <property type="term" value="P:Golgi to plasma membrane protein transport"/>
    <property type="evidence" value="ECO:0007669"/>
    <property type="project" value="TreeGrafter"/>
</dbReference>
<keyword evidence="2 4" id="KW-0547">Nucleotide-binding</keyword>
<dbReference type="GO" id="GO:0005794">
    <property type="term" value="C:Golgi apparatus"/>
    <property type="evidence" value="ECO:0007669"/>
    <property type="project" value="TreeGrafter"/>
</dbReference>
<dbReference type="SMART" id="SM00175">
    <property type="entry name" value="RAB"/>
    <property type="match status" value="1"/>
</dbReference>
<evidence type="ECO:0000313" key="6">
    <source>
        <dbReference type="EMBL" id="CEO94648.1"/>
    </source>
</evidence>
<dbReference type="InterPro" id="IPR006689">
    <property type="entry name" value="Small_GTPase_ARF/SAR"/>
</dbReference>
<dbReference type="SMART" id="SM00178">
    <property type="entry name" value="SAR"/>
    <property type="match status" value="1"/>
</dbReference>
<dbReference type="Proteomes" id="UP000039324">
    <property type="component" value="Unassembled WGS sequence"/>
</dbReference>
<dbReference type="Gene3D" id="3.40.50.300">
    <property type="entry name" value="P-loop containing nucleotide triphosphate hydrolases"/>
    <property type="match status" value="1"/>
</dbReference>
<keyword evidence="3 4" id="KW-0342">GTP-binding</keyword>
<keyword evidence="7" id="KW-1185">Reference proteome</keyword>
<dbReference type="GO" id="GO:0003924">
    <property type="term" value="F:GTPase activity"/>
    <property type="evidence" value="ECO:0007669"/>
    <property type="project" value="InterPro"/>
</dbReference>
<dbReference type="InterPro" id="IPR024156">
    <property type="entry name" value="Small_GTPase_ARF"/>
</dbReference>
<dbReference type="NCBIfam" id="TIGR00231">
    <property type="entry name" value="small_GTP"/>
    <property type="match status" value="1"/>
</dbReference>
<evidence type="ECO:0000256" key="3">
    <source>
        <dbReference type="ARBA" id="ARBA00023134"/>
    </source>
</evidence>
<evidence type="ECO:0000256" key="5">
    <source>
        <dbReference type="PIRSR" id="PIRSR606689-2"/>
    </source>
</evidence>
<evidence type="ECO:0000256" key="1">
    <source>
        <dbReference type="ARBA" id="ARBA00010290"/>
    </source>
</evidence>
<dbReference type="PRINTS" id="PR00449">
    <property type="entry name" value="RASTRNSFRMNG"/>
</dbReference>
<evidence type="ECO:0000256" key="4">
    <source>
        <dbReference type="PIRSR" id="PIRSR606689-1"/>
    </source>
</evidence>
<dbReference type="AlphaFoldDB" id="A0A0G4IHG6"/>
<dbReference type="FunFam" id="3.40.50.300:FF:001166">
    <property type="entry name" value="ADP-ribosylation factor D"/>
    <property type="match status" value="1"/>
</dbReference>
<dbReference type="OMA" id="HGFYKYM"/>
<dbReference type="InterPro" id="IPR005225">
    <property type="entry name" value="Small_GTP-bd"/>
</dbReference>
<dbReference type="PANTHER" id="PTHR45909:SF1">
    <property type="entry name" value="ADP-RIBOSYLATION FACTOR-RELATED PROTEIN 1"/>
    <property type="match status" value="1"/>
</dbReference>
<dbReference type="STRING" id="37360.A0A0G4IHG6"/>
<feature type="binding site" evidence="5">
    <location>
        <position position="37"/>
    </location>
    <ligand>
        <name>Mg(2+)</name>
        <dbReference type="ChEBI" id="CHEBI:18420"/>
    </ligand>
</feature>
<dbReference type="SMART" id="SM00177">
    <property type="entry name" value="ARF"/>
    <property type="match status" value="1"/>
</dbReference>
<comment type="similarity">
    <text evidence="1">Belongs to the small GTPase superfamily. Arf family.</text>
</comment>
<gene>
    <name evidence="6" type="ORF">PBRA_000433</name>
</gene>
<dbReference type="InterPro" id="IPR027417">
    <property type="entry name" value="P-loop_NTPase"/>
</dbReference>
<dbReference type="PROSITE" id="PS51419">
    <property type="entry name" value="RAB"/>
    <property type="match status" value="1"/>
</dbReference>
<organism evidence="6 7">
    <name type="scientific">Plasmodiophora brassicae</name>
    <name type="common">Clubroot disease agent</name>
    <dbReference type="NCBI Taxonomy" id="37360"/>
    <lineage>
        <taxon>Eukaryota</taxon>
        <taxon>Sar</taxon>
        <taxon>Rhizaria</taxon>
        <taxon>Endomyxa</taxon>
        <taxon>Phytomyxea</taxon>
        <taxon>Plasmodiophorida</taxon>
        <taxon>Plasmodiophoridae</taxon>
        <taxon>Plasmodiophora</taxon>
    </lineage>
</organism>
<dbReference type="SUPFAM" id="SSF52540">
    <property type="entry name" value="P-loop containing nucleoside triphosphate hydrolases"/>
    <property type="match status" value="1"/>
</dbReference>
<dbReference type="PANTHER" id="PTHR45909">
    <property type="entry name" value="ADP-RIBOSYLATION FACTOR-RELATED PROTEIN 1"/>
    <property type="match status" value="1"/>
</dbReference>
<protein>
    <submittedName>
        <fullName evidence="6">Uncharacterized protein</fullName>
    </submittedName>
</protein>